<dbReference type="InterPro" id="IPR001878">
    <property type="entry name" value="Znf_CCHC"/>
</dbReference>
<evidence type="ECO:0000313" key="5">
    <source>
        <dbReference type="Proteomes" id="UP000784919"/>
    </source>
</evidence>
<keyword evidence="1" id="KW-0479">Metal-binding</keyword>
<feature type="region of interest" description="Disordered" evidence="2">
    <location>
        <begin position="103"/>
        <end position="128"/>
    </location>
</feature>
<feature type="region of interest" description="Disordered" evidence="2">
    <location>
        <begin position="1"/>
        <end position="72"/>
    </location>
</feature>
<accession>A0A9P7MLI5</accession>
<evidence type="ECO:0000256" key="1">
    <source>
        <dbReference type="PROSITE-ProRule" id="PRU00047"/>
    </source>
</evidence>
<dbReference type="Gene3D" id="4.10.60.10">
    <property type="entry name" value="Zinc finger, CCHC-type"/>
    <property type="match status" value="1"/>
</dbReference>
<keyword evidence="1" id="KW-0863">Zinc-finger</keyword>
<sequence length="128" mass="14736">YVANAAYTQERAHREHIQKKKAKAALLDDRPARHDDRLARRKSTVKKEARVRETYRSGHRSPDRARPDERETRTCFLCKKEGHIARDCPDRRDIARICKELDDEEGQARNGQEVADCSSDSSSDSGEE</sequence>
<organism evidence="4 5">
    <name type="scientific">Claviceps arundinis</name>
    <dbReference type="NCBI Taxonomy" id="1623583"/>
    <lineage>
        <taxon>Eukaryota</taxon>
        <taxon>Fungi</taxon>
        <taxon>Dikarya</taxon>
        <taxon>Ascomycota</taxon>
        <taxon>Pezizomycotina</taxon>
        <taxon>Sordariomycetes</taxon>
        <taxon>Hypocreomycetidae</taxon>
        <taxon>Hypocreales</taxon>
        <taxon>Clavicipitaceae</taxon>
        <taxon>Claviceps</taxon>
    </lineage>
</organism>
<feature type="non-terminal residue" evidence="4">
    <location>
        <position position="1"/>
    </location>
</feature>
<feature type="compositionally biased region" description="Low complexity" evidence="2">
    <location>
        <begin position="118"/>
        <end position="128"/>
    </location>
</feature>
<feature type="compositionally biased region" description="Basic and acidic residues" evidence="2">
    <location>
        <begin position="26"/>
        <end position="38"/>
    </location>
</feature>
<name>A0A9P7MLI5_9HYPO</name>
<dbReference type="Proteomes" id="UP000784919">
    <property type="component" value="Unassembled WGS sequence"/>
</dbReference>
<evidence type="ECO:0000256" key="2">
    <source>
        <dbReference type="SAM" id="MobiDB-lite"/>
    </source>
</evidence>
<dbReference type="OrthoDB" id="8026949at2759"/>
<gene>
    <name evidence="4" type="ORF">E4U56_008107</name>
</gene>
<dbReference type="PROSITE" id="PS50158">
    <property type="entry name" value="ZF_CCHC"/>
    <property type="match status" value="1"/>
</dbReference>
<dbReference type="GO" id="GO:0003676">
    <property type="term" value="F:nucleic acid binding"/>
    <property type="evidence" value="ECO:0007669"/>
    <property type="project" value="InterPro"/>
</dbReference>
<dbReference type="EMBL" id="SRPS01000886">
    <property type="protein sequence ID" value="KAG5954095.1"/>
    <property type="molecule type" value="Genomic_DNA"/>
</dbReference>
<dbReference type="AlphaFoldDB" id="A0A9P7MLI5"/>
<keyword evidence="1" id="KW-0862">Zinc</keyword>
<comment type="caution">
    <text evidence="4">The sequence shown here is derived from an EMBL/GenBank/DDBJ whole genome shotgun (WGS) entry which is preliminary data.</text>
</comment>
<reference evidence="4" key="1">
    <citation type="journal article" date="2020" name="bioRxiv">
        <title>Whole genome comparisons of ergot fungi reveals the divergence and evolution of species within the genus Claviceps are the result of varying mechanisms driving genome evolution and host range expansion.</title>
        <authorList>
            <person name="Wyka S.A."/>
            <person name="Mondo S.J."/>
            <person name="Liu M."/>
            <person name="Dettman J."/>
            <person name="Nalam V."/>
            <person name="Broders K.D."/>
        </authorList>
    </citation>
    <scope>NUCLEOTIDE SEQUENCE</scope>
    <source>
        <strain evidence="4">CCC 1102</strain>
    </source>
</reference>
<dbReference type="SMART" id="SM00343">
    <property type="entry name" value="ZnF_C2HC"/>
    <property type="match status" value="1"/>
</dbReference>
<dbReference type="InterPro" id="IPR036875">
    <property type="entry name" value="Znf_CCHC_sf"/>
</dbReference>
<protein>
    <recommendedName>
        <fullName evidence="3">CCHC-type domain-containing protein</fullName>
    </recommendedName>
</protein>
<feature type="domain" description="CCHC-type" evidence="3">
    <location>
        <begin position="75"/>
        <end position="90"/>
    </location>
</feature>
<proteinExistence type="predicted"/>
<dbReference type="GO" id="GO:0008270">
    <property type="term" value="F:zinc ion binding"/>
    <property type="evidence" value="ECO:0007669"/>
    <property type="project" value="UniProtKB-KW"/>
</dbReference>
<evidence type="ECO:0000313" key="4">
    <source>
        <dbReference type="EMBL" id="KAG5954095.1"/>
    </source>
</evidence>
<dbReference type="Pfam" id="PF00098">
    <property type="entry name" value="zf-CCHC"/>
    <property type="match status" value="1"/>
</dbReference>
<feature type="compositionally biased region" description="Basic and acidic residues" evidence="2">
    <location>
        <begin position="45"/>
        <end position="72"/>
    </location>
</feature>
<dbReference type="SUPFAM" id="SSF57756">
    <property type="entry name" value="Retrovirus zinc finger-like domains"/>
    <property type="match status" value="1"/>
</dbReference>
<evidence type="ECO:0000259" key="3">
    <source>
        <dbReference type="PROSITE" id="PS50158"/>
    </source>
</evidence>